<proteinExistence type="predicted"/>
<organism evidence="1 2">
    <name type="scientific">Ditylenchus dipsaci</name>
    <dbReference type="NCBI Taxonomy" id="166011"/>
    <lineage>
        <taxon>Eukaryota</taxon>
        <taxon>Metazoa</taxon>
        <taxon>Ecdysozoa</taxon>
        <taxon>Nematoda</taxon>
        <taxon>Chromadorea</taxon>
        <taxon>Rhabditida</taxon>
        <taxon>Tylenchina</taxon>
        <taxon>Tylenchomorpha</taxon>
        <taxon>Sphaerularioidea</taxon>
        <taxon>Anguinidae</taxon>
        <taxon>Anguininae</taxon>
        <taxon>Ditylenchus</taxon>
    </lineage>
</organism>
<evidence type="ECO:0000313" key="1">
    <source>
        <dbReference type="Proteomes" id="UP000887574"/>
    </source>
</evidence>
<dbReference type="Proteomes" id="UP000887574">
    <property type="component" value="Unplaced"/>
</dbReference>
<keyword evidence="1" id="KW-1185">Reference proteome</keyword>
<dbReference type="WBParaSite" id="jg225">
    <property type="protein sequence ID" value="jg225"/>
    <property type="gene ID" value="jg225"/>
</dbReference>
<reference evidence="2" key="1">
    <citation type="submission" date="2022-11" db="UniProtKB">
        <authorList>
            <consortium name="WormBaseParasite"/>
        </authorList>
    </citation>
    <scope>IDENTIFICATION</scope>
</reference>
<sequence>MSTCYYMCFASYLVTSWKSVHEQLYDQGDCEGAIPLKPYRFLNDTYLFIEIRDFGQVYFKLENISDVFGPLGELKYFNPETREWSTDILEDFPLTKYNSFVCRPYLRFDRGSINYLEGSSMVKNVIGQLEKMSGCWAGRRWK</sequence>
<accession>A0A915DSU4</accession>
<name>A0A915DSU4_9BILA</name>
<evidence type="ECO:0000313" key="2">
    <source>
        <dbReference type="WBParaSite" id="jg225"/>
    </source>
</evidence>
<protein>
    <submittedName>
        <fullName evidence="2">MHC class II beta chain</fullName>
    </submittedName>
</protein>
<dbReference type="AlphaFoldDB" id="A0A915DSU4"/>